<protein>
    <submittedName>
        <fullName evidence="1">Uncharacterized protein</fullName>
    </submittedName>
</protein>
<sequence>MFEAFISGAIPQLRNAVRIISSIGNPAFFMITAAGFSIKPRDQLGLAAELRLNRAACDSYLYQPMFLPNNYDFLLIDLTPFGQLLELQATDQDAVFIVHNLDLIHQRRWLMVLLLHPSDITYERYVTLDAIYDQHVPAMMVDETPYMVTATIQSLLLRNTVEGLRYTIIDGNGHRTDNLRPIWITLTVAVMVIHVHGFDDVTLQESRDFSIQGAVAFGAIFPLSFDLPNLEAFINAARMSANVLLHVDYPNRRPLLNCPFGNGLGNLFFFGN</sequence>
<name>A0A1R3GLG1_COCAP</name>
<reference evidence="1 2" key="1">
    <citation type="submission" date="2013-09" db="EMBL/GenBank/DDBJ databases">
        <title>Corchorus capsularis genome sequencing.</title>
        <authorList>
            <person name="Alam M."/>
            <person name="Haque M.S."/>
            <person name="Islam M.S."/>
            <person name="Emdad E.M."/>
            <person name="Islam M.M."/>
            <person name="Ahmed B."/>
            <person name="Halim A."/>
            <person name="Hossen Q.M.M."/>
            <person name="Hossain M.Z."/>
            <person name="Ahmed R."/>
            <person name="Khan M.M."/>
            <person name="Islam R."/>
            <person name="Rashid M.M."/>
            <person name="Khan S.A."/>
            <person name="Rahman M.S."/>
            <person name="Alam M."/>
        </authorList>
    </citation>
    <scope>NUCLEOTIDE SEQUENCE [LARGE SCALE GENOMIC DNA]</scope>
    <source>
        <strain evidence="2">cv. CVL-1</strain>
        <tissue evidence="1">Whole seedling</tissue>
    </source>
</reference>
<accession>A0A1R3GLG1</accession>
<dbReference type="Proteomes" id="UP000188268">
    <property type="component" value="Unassembled WGS sequence"/>
</dbReference>
<dbReference type="Gramene" id="OMO58945">
    <property type="protein sequence ID" value="OMO58945"/>
    <property type="gene ID" value="CCACVL1_25218"/>
</dbReference>
<dbReference type="OrthoDB" id="10342625at2759"/>
<comment type="caution">
    <text evidence="1">The sequence shown here is derived from an EMBL/GenBank/DDBJ whole genome shotgun (WGS) entry which is preliminary data.</text>
</comment>
<dbReference type="AlphaFoldDB" id="A0A1R3GLG1"/>
<keyword evidence="2" id="KW-1185">Reference proteome</keyword>
<evidence type="ECO:0000313" key="2">
    <source>
        <dbReference type="Proteomes" id="UP000188268"/>
    </source>
</evidence>
<proteinExistence type="predicted"/>
<dbReference type="EMBL" id="AWWV01014058">
    <property type="protein sequence ID" value="OMO58945.1"/>
    <property type="molecule type" value="Genomic_DNA"/>
</dbReference>
<evidence type="ECO:0000313" key="1">
    <source>
        <dbReference type="EMBL" id="OMO58945.1"/>
    </source>
</evidence>
<organism evidence="1 2">
    <name type="scientific">Corchorus capsularis</name>
    <name type="common">Jute</name>
    <dbReference type="NCBI Taxonomy" id="210143"/>
    <lineage>
        <taxon>Eukaryota</taxon>
        <taxon>Viridiplantae</taxon>
        <taxon>Streptophyta</taxon>
        <taxon>Embryophyta</taxon>
        <taxon>Tracheophyta</taxon>
        <taxon>Spermatophyta</taxon>
        <taxon>Magnoliopsida</taxon>
        <taxon>eudicotyledons</taxon>
        <taxon>Gunneridae</taxon>
        <taxon>Pentapetalae</taxon>
        <taxon>rosids</taxon>
        <taxon>malvids</taxon>
        <taxon>Malvales</taxon>
        <taxon>Malvaceae</taxon>
        <taxon>Grewioideae</taxon>
        <taxon>Apeibeae</taxon>
        <taxon>Corchorus</taxon>
    </lineage>
</organism>
<gene>
    <name evidence="1" type="ORF">CCACVL1_25218</name>
</gene>